<dbReference type="Gene3D" id="3.10.50.40">
    <property type="match status" value="1"/>
</dbReference>
<evidence type="ECO:0000259" key="7">
    <source>
        <dbReference type="PROSITE" id="PS50059"/>
    </source>
</evidence>
<sequence length="158" mass="17346">MSKIILLIAIVAIGFFLFNKSKKNKELAIENAKAGEAFLEENKKDVDVHTTESGLQFKVLQEGTGDIHPKATDTVKVHYHGTLIDGRVFDSSVDRDEPIAFGLNQVIAGWTEGVQLMVEGERRRFYIPSHLAYGNSSTGIITAGSTLVFDVELLAINP</sequence>
<dbReference type="InterPro" id="IPR000774">
    <property type="entry name" value="PPIase_FKBP_N"/>
</dbReference>
<dbReference type="Proteomes" id="UP001149719">
    <property type="component" value="Unassembled WGS sequence"/>
</dbReference>
<evidence type="ECO:0000256" key="4">
    <source>
        <dbReference type="ARBA" id="ARBA00023235"/>
    </source>
</evidence>
<dbReference type="Pfam" id="PF00254">
    <property type="entry name" value="FKBP_C"/>
    <property type="match status" value="1"/>
</dbReference>
<proteinExistence type="inferred from homology"/>
<dbReference type="GO" id="GO:0016853">
    <property type="term" value="F:isomerase activity"/>
    <property type="evidence" value="ECO:0007669"/>
    <property type="project" value="UniProtKB-KW"/>
</dbReference>
<evidence type="ECO:0000256" key="1">
    <source>
        <dbReference type="ARBA" id="ARBA00000971"/>
    </source>
</evidence>
<keyword evidence="9" id="KW-1185">Reference proteome</keyword>
<organism evidence="8 9">
    <name type="scientific">Marinomonas phaeophyticola</name>
    <dbReference type="NCBI Taxonomy" id="3004091"/>
    <lineage>
        <taxon>Bacteria</taxon>
        <taxon>Pseudomonadati</taxon>
        <taxon>Pseudomonadota</taxon>
        <taxon>Gammaproteobacteria</taxon>
        <taxon>Oceanospirillales</taxon>
        <taxon>Oceanospirillaceae</taxon>
        <taxon>Marinomonas</taxon>
    </lineage>
</organism>
<dbReference type="PROSITE" id="PS50059">
    <property type="entry name" value="FKBP_PPIASE"/>
    <property type="match status" value="1"/>
</dbReference>
<comment type="catalytic activity">
    <reaction evidence="1 5 6">
        <text>[protein]-peptidylproline (omega=180) = [protein]-peptidylproline (omega=0)</text>
        <dbReference type="Rhea" id="RHEA:16237"/>
        <dbReference type="Rhea" id="RHEA-COMP:10747"/>
        <dbReference type="Rhea" id="RHEA-COMP:10748"/>
        <dbReference type="ChEBI" id="CHEBI:83833"/>
        <dbReference type="ChEBI" id="CHEBI:83834"/>
        <dbReference type="EC" id="5.2.1.8"/>
    </reaction>
</comment>
<evidence type="ECO:0000313" key="9">
    <source>
        <dbReference type="Proteomes" id="UP001149719"/>
    </source>
</evidence>
<comment type="similarity">
    <text evidence="2 6">Belongs to the FKBP-type PPIase family.</text>
</comment>
<dbReference type="RefSeq" id="WP_269122025.1">
    <property type="nucleotide sequence ID" value="NZ_JAPUBN010000006.1"/>
</dbReference>
<keyword evidence="4 5" id="KW-0413">Isomerase</keyword>
<reference evidence="8" key="1">
    <citation type="submission" date="2022-12" db="EMBL/GenBank/DDBJ databases">
        <title>Marinomonas 15G1-11 sp. nov, isolated from marine algae.</title>
        <authorList>
            <person name="Butt M."/>
            <person name="Choi D.G."/>
            <person name="Kim J.M."/>
            <person name="Lee J.K."/>
            <person name="Baek J.H."/>
            <person name="Jeon C.O."/>
        </authorList>
    </citation>
    <scope>NUCLEOTIDE SEQUENCE</scope>
    <source>
        <strain evidence="8">15G1-11</strain>
    </source>
</reference>
<protein>
    <recommendedName>
        <fullName evidence="6">Peptidyl-prolyl cis-trans isomerase</fullName>
        <ecNumber evidence="6">5.2.1.8</ecNumber>
    </recommendedName>
</protein>
<dbReference type="InterPro" id="IPR046357">
    <property type="entry name" value="PPIase_dom_sf"/>
</dbReference>
<keyword evidence="3 5" id="KW-0697">Rotamase</keyword>
<dbReference type="Pfam" id="PF01346">
    <property type="entry name" value="FKBP_N"/>
    <property type="match status" value="1"/>
</dbReference>
<dbReference type="PANTHER" id="PTHR43811">
    <property type="entry name" value="FKBP-TYPE PEPTIDYL-PROLYL CIS-TRANS ISOMERASE FKPA"/>
    <property type="match status" value="1"/>
</dbReference>
<gene>
    <name evidence="8" type="ORF">O1D97_01050</name>
</gene>
<feature type="domain" description="PPIase FKBP-type" evidence="7">
    <location>
        <begin position="72"/>
        <end position="157"/>
    </location>
</feature>
<evidence type="ECO:0000256" key="3">
    <source>
        <dbReference type="ARBA" id="ARBA00023110"/>
    </source>
</evidence>
<dbReference type="EMBL" id="JAPUBN010000006">
    <property type="protein sequence ID" value="MCZ2720263.1"/>
    <property type="molecule type" value="Genomic_DNA"/>
</dbReference>
<dbReference type="InterPro" id="IPR001179">
    <property type="entry name" value="PPIase_FKBP_dom"/>
</dbReference>
<evidence type="ECO:0000256" key="5">
    <source>
        <dbReference type="PROSITE-ProRule" id="PRU00277"/>
    </source>
</evidence>
<comment type="caution">
    <text evidence="8">The sequence shown here is derived from an EMBL/GenBank/DDBJ whole genome shotgun (WGS) entry which is preliminary data.</text>
</comment>
<dbReference type="PANTHER" id="PTHR43811:SF57">
    <property type="entry name" value="FKBP-TYPE PEPTIDYL-PROLYL CIS-TRANS ISOMERASE FKPA-RELATED"/>
    <property type="match status" value="1"/>
</dbReference>
<dbReference type="EC" id="5.2.1.8" evidence="6"/>
<dbReference type="SUPFAM" id="SSF54534">
    <property type="entry name" value="FKBP-like"/>
    <property type="match status" value="1"/>
</dbReference>
<evidence type="ECO:0000256" key="6">
    <source>
        <dbReference type="RuleBase" id="RU003915"/>
    </source>
</evidence>
<accession>A0ABT4JPG1</accession>
<name>A0ABT4JPG1_9GAMM</name>
<evidence type="ECO:0000256" key="2">
    <source>
        <dbReference type="ARBA" id="ARBA00006577"/>
    </source>
</evidence>
<evidence type="ECO:0000313" key="8">
    <source>
        <dbReference type="EMBL" id="MCZ2720263.1"/>
    </source>
</evidence>